<dbReference type="EMBL" id="PUFO01000108">
    <property type="protein sequence ID" value="TDG71133.1"/>
    <property type="molecule type" value="Genomic_DNA"/>
</dbReference>
<reference evidence="2 3" key="1">
    <citation type="journal article" date="2019" name="Appl. Microbiol. Biotechnol.">
        <title>Uncovering carbohydrate metabolism through a genotype-phenotype association study of 56 lactic acid bacteria genomes.</title>
        <authorList>
            <person name="Buron-Moles G."/>
            <person name="Chailyan A."/>
            <person name="Dolejs I."/>
            <person name="Forster J."/>
            <person name="Miks M.H."/>
        </authorList>
    </citation>
    <scope>NUCLEOTIDE SEQUENCE [LARGE SCALE GENOMIC DNA]</scope>
    <source>
        <strain evidence="2 3">ATCC 49373</strain>
    </source>
</reference>
<evidence type="ECO:0000256" key="1">
    <source>
        <dbReference type="SAM" id="MobiDB-lite"/>
    </source>
</evidence>
<accession>A0A4R5NDW6</accession>
<dbReference type="AlphaFoldDB" id="A0A4R5NDW6"/>
<feature type="compositionally biased region" description="Basic and acidic residues" evidence="1">
    <location>
        <begin position="20"/>
        <end position="29"/>
    </location>
</feature>
<keyword evidence="3" id="KW-1185">Reference proteome</keyword>
<evidence type="ECO:0000313" key="2">
    <source>
        <dbReference type="EMBL" id="TDG71133.1"/>
    </source>
</evidence>
<sequence length="74" mass="8621">MHIISTMPKKTSEAQLKATRTYDQKNPEQRKHRNYKSNAKHFIRNYATDEELSELTELIEAKQANRGNNTGETN</sequence>
<evidence type="ECO:0000313" key="3">
    <source>
        <dbReference type="Proteomes" id="UP000294854"/>
    </source>
</evidence>
<proteinExistence type="predicted"/>
<gene>
    <name evidence="2" type="ORF">C5L31_001507</name>
</gene>
<organism evidence="2 3">
    <name type="scientific">Secundilactobacillus malefermentans</name>
    <dbReference type="NCBI Taxonomy" id="176292"/>
    <lineage>
        <taxon>Bacteria</taxon>
        <taxon>Bacillati</taxon>
        <taxon>Bacillota</taxon>
        <taxon>Bacilli</taxon>
        <taxon>Lactobacillales</taxon>
        <taxon>Lactobacillaceae</taxon>
        <taxon>Secundilactobacillus</taxon>
    </lineage>
</organism>
<protein>
    <submittedName>
        <fullName evidence="2">Uncharacterized protein</fullName>
    </submittedName>
</protein>
<name>A0A4R5NDW6_9LACO</name>
<dbReference type="Proteomes" id="UP000294854">
    <property type="component" value="Unassembled WGS sequence"/>
</dbReference>
<feature type="region of interest" description="Disordered" evidence="1">
    <location>
        <begin position="1"/>
        <end position="32"/>
    </location>
</feature>
<comment type="caution">
    <text evidence="2">The sequence shown here is derived from an EMBL/GenBank/DDBJ whole genome shotgun (WGS) entry which is preliminary data.</text>
</comment>